<comment type="caution">
    <text evidence="2">The sequence shown here is derived from an EMBL/GenBank/DDBJ whole genome shotgun (WGS) entry which is preliminary data.</text>
</comment>
<name>A0A417Z792_9MICO</name>
<dbReference type="EMBL" id="QWLM01000005">
    <property type="protein sequence ID" value="RHW46467.1"/>
    <property type="molecule type" value="Genomic_DNA"/>
</dbReference>
<gene>
    <name evidence="2" type="ORF">D1832_06500</name>
</gene>
<dbReference type="Proteomes" id="UP000285376">
    <property type="component" value="Unassembled WGS sequence"/>
</dbReference>
<evidence type="ECO:0000313" key="2">
    <source>
        <dbReference type="EMBL" id="RHW46467.1"/>
    </source>
</evidence>
<dbReference type="RefSeq" id="WP_118913141.1">
    <property type="nucleotide sequence ID" value="NZ_CBCRVH010000004.1"/>
</dbReference>
<evidence type="ECO:0000256" key="1">
    <source>
        <dbReference type="SAM" id="MobiDB-lite"/>
    </source>
</evidence>
<accession>A0A417Z792</accession>
<dbReference type="AlphaFoldDB" id="A0A417Z792"/>
<feature type="region of interest" description="Disordered" evidence="1">
    <location>
        <begin position="1"/>
        <end position="24"/>
    </location>
</feature>
<feature type="compositionally biased region" description="Polar residues" evidence="1">
    <location>
        <begin position="1"/>
        <end position="11"/>
    </location>
</feature>
<reference evidence="2 3" key="1">
    <citation type="submission" date="2018-08" db="EMBL/GenBank/DDBJ databases">
        <title>Whole genome sequence analysis of Dermacoccus abyssi bacteria isolated from Deep Mariana trench Micromonospora spp reveals genes involved in the environmental adaptation and production of secondary metabolites.</title>
        <authorList>
            <person name="Abdel-Mageed W.M."/>
            <person name="Lehri B."/>
            <person name="Nouioui I."/>
            <person name="Goodfellow I."/>
            <person name="Jaspars M."/>
            <person name="Karlyshev A."/>
        </authorList>
    </citation>
    <scope>NUCLEOTIDE SEQUENCE [LARGE SCALE GENOMIC DNA]</scope>
    <source>
        <strain evidence="2 3">MT1.1</strain>
    </source>
</reference>
<sequence length="60" mass="6722">MDEWNWTSETSARAGGPFSSQEDAEAWLSQTWQDLLDEGVEEVTLMNGEEAVYGPMPLND</sequence>
<evidence type="ECO:0000313" key="3">
    <source>
        <dbReference type="Proteomes" id="UP000285376"/>
    </source>
</evidence>
<proteinExistence type="predicted"/>
<organism evidence="2 3">
    <name type="scientific">Dermacoccus abyssi</name>
    <dbReference type="NCBI Taxonomy" id="322596"/>
    <lineage>
        <taxon>Bacteria</taxon>
        <taxon>Bacillati</taxon>
        <taxon>Actinomycetota</taxon>
        <taxon>Actinomycetes</taxon>
        <taxon>Micrococcales</taxon>
        <taxon>Dermacoccaceae</taxon>
        <taxon>Dermacoccus</taxon>
    </lineage>
</organism>
<protein>
    <submittedName>
        <fullName evidence="2">Uncharacterized protein</fullName>
    </submittedName>
</protein>